<evidence type="ECO:0000256" key="2">
    <source>
        <dbReference type="ARBA" id="ARBA00010304"/>
    </source>
</evidence>
<dbReference type="AlphaFoldDB" id="A0A4T0R4Z7"/>
<accession>A0A4T0R4Z7</accession>
<keyword evidence="4" id="KW-0234">DNA repair</keyword>
<evidence type="ECO:0000256" key="5">
    <source>
        <dbReference type="ARBA" id="ARBA00023242"/>
    </source>
</evidence>
<feature type="domain" description="DNA repair metallo-beta-lactamase" evidence="6">
    <location>
        <begin position="414"/>
        <end position="541"/>
    </location>
</feature>
<dbReference type="InterPro" id="IPR011084">
    <property type="entry name" value="DRMBL"/>
</dbReference>
<dbReference type="Gene3D" id="3.60.15.10">
    <property type="entry name" value="Ribonuclease Z/Hydroxyacylglutathione hydrolase-like"/>
    <property type="match status" value="1"/>
</dbReference>
<protein>
    <submittedName>
        <fullName evidence="7">DRMBL-domain-containing protein</fullName>
    </submittedName>
</protein>
<dbReference type="GO" id="GO:0036297">
    <property type="term" value="P:interstrand cross-link repair"/>
    <property type="evidence" value="ECO:0007669"/>
    <property type="project" value="TreeGrafter"/>
</dbReference>
<dbReference type="Gene3D" id="3.40.50.12650">
    <property type="match status" value="1"/>
</dbReference>
<dbReference type="GO" id="GO:0003684">
    <property type="term" value="F:damaged DNA binding"/>
    <property type="evidence" value="ECO:0007669"/>
    <property type="project" value="TreeGrafter"/>
</dbReference>
<dbReference type="Proteomes" id="UP000305647">
    <property type="component" value="Unassembled WGS sequence"/>
</dbReference>
<comment type="similarity">
    <text evidence="2">Belongs to the DNA repair metallo-beta-lactamase (DRMBL) family.</text>
</comment>
<organism evidence="7 8">
    <name type="scientific">Wallemia mellicola</name>
    <dbReference type="NCBI Taxonomy" id="1708541"/>
    <lineage>
        <taxon>Eukaryota</taxon>
        <taxon>Fungi</taxon>
        <taxon>Dikarya</taxon>
        <taxon>Basidiomycota</taxon>
        <taxon>Wallemiomycotina</taxon>
        <taxon>Wallemiomycetes</taxon>
        <taxon>Wallemiales</taxon>
        <taxon>Wallemiaceae</taxon>
        <taxon>Wallemia</taxon>
    </lineage>
</organism>
<comment type="subcellular location">
    <subcellularLocation>
        <location evidence="1">Nucleus</location>
    </subcellularLocation>
</comment>
<gene>
    <name evidence="7" type="ORF">E3Q10_02455</name>
</gene>
<dbReference type="GO" id="GO:0005634">
    <property type="term" value="C:nucleus"/>
    <property type="evidence" value="ECO:0007669"/>
    <property type="project" value="UniProtKB-SubCell"/>
</dbReference>
<dbReference type="GO" id="GO:0006303">
    <property type="term" value="P:double-strand break repair via nonhomologous end joining"/>
    <property type="evidence" value="ECO:0007669"/>
    <property type="project" value="TreeGrafter"/>
</dbReference>
<evidence type="ECO:0000256" key="1">
    <source>
        <dbReference type="ARBA" id="ARBA00004123"/>
    </source>
</evidence>
<proteinExistence type="inferred from homology"/>
<dbReference type="GO" id="GO:0035312">
    <property type="term" value="F:5'-3' DNA exonuclease activity"/>
    <property type="evidence" value="ECO:0007669"/>
    <property type="project" value="TreeGrafter"/>
</dbReference>
<comment type="caution">
    <text evidence="7">The sequence shown here is derived from an EMBL/GenBank/DDBJ whole genome shotgun (WGS) entry which is preliminary data.</text>
</comment>
<dbReference type="CDD" id="cd16273">
    <property type="entry name" value="SNM1A-1C-like_MBL-fold"/>
    <property type="match status" value="1"/>
</dbReference>
<dbReference type="InterPro" id="IPR036866">
    <property type="entry name" value="RibonucZ/Hydroxyglut_hydro"/>
</dbReference>
<evidence type="ECO:0000256" key="4">
    <source>
        <dbReference type="ARBA" id="ARBA00023204"/>
    </source>
</evidence>
<sequence>MNCPICKKNLDKFDESAANYHINRCMDTGIIYLSSDNEEDCGKNDDIKALDCTAADDKDEEIIEEFEEIDSLNEDYLKEDISKLPIDIDNSPPQKKAKLSAFNILMSSNNDTNAYNEATAMSSKSIPKNQRKTPFYKILEGMPIAVDAFMSGKIPGVEAYVLSHAHSDHYQSLSKNWDAGPIYCSIITASLVHHICGVPKEYLRPLSNDTAHVIPSTNGVTVTLIDANHCPGSSIFVFEGKQSVHAGDSNFKSPWIGSDRIFRYLHCGDFRASPQHVNHPAIKGKKFDAVYLDTTYLNPNYSFPPQRQVIDACRDLVLANLRGEMQVNESMLDMLKSGFNRVVSSAKNQEEEEKEEKKISQDVLIVVGTYSIGKERIVKDVPIDTLTAVAKAINSKIFADKRRQALLRNEKDEELNNLLTEDPYDSQVHIQGLGGVTINTLPDYLSKFKKKYNRVIGLKPTGWTYKNASSSSSELDINIEYLLKRDLNRSFTYRNLFSTRGSNDTVACYGIPYSEHSSFTELTCFALSIDHVRMIATVNVGKQASRERMKKWFGVWHQERRKRLEKGLKQVPARAEDYW</sequence>
<dbReference type="Pfam" id="PF07522">
    <property type="entry name" value="DRMBL"/>
    <property type="match status" value="1"/>
</dbReference>
<dbReference type="PANTHER" id="PTHR23240:SF6">
    <property type="entry name" value="DNA CROSS-LINK REPAIR 1A PROTEIN"/>
    <property type="match status" value="1"/>
</dbReference>
<dbReference type="EMBL" id="SPRO01000024">
    <property type="protein sequence ID" value="TIC29797.1"/>
    <property type="molecule type" value="Genomic_DNA"/>
</dbReference>
<reference evidence="7 8" key="1">
    <citation type="submission" date="2019-03" db="EMBL/GenBank/DDBJ databases">
        <title>Sequencing 25 genomes of Wallemia mellicola.</title>
        <authorList>
            <person name="Gostincar C."/>
        </authorList>
    </citation>
    <scope>NUCLEOTIDE SEQUENCE [LARGE SCALE GENOMIC DNA]</scope>
    <source>
        <strain evidence="7 8">EXF-8738</strain>
    </source>
</reference>
<keyword evidence="5" id="KW-0539">Nucleus</keyword>
<evidence type="ECO:0000256" key="3">
    <source>
        <dbReference type="ARBA" id="ARBA00022763"/>
    </source>
</evidence>
<evidence type="ECO:0000313" key="8">
    <source>
        <dbReference type="Proteomes" id="UP000305647"/>
    </source>
</evidence>
<dbReference type="PANTHER" id="PTHR23240">
    <property type="entry name" value="DNA CROSS-LINK REPAIR PROTEIN PSO2/SNM1-RELATED"/>
    <property type="match status" value="1"/>
</dbReference>
<evidence type="ECO:0000313" key="7">
    <source>
        <dbReference type="EMBL" id="TIC29797.1"/>
    </source>
</evidence>
<dbReference type="SUPFAM" id="SSF56281">
    <property type="entry name" value="Metallo-hydrolase/oxidoreductase"/>
    <property type="match status" value="1"/>
</dbReference>
<evidence type="ECO:0000259" key="6">
    <source>
        <dbReference type="Pfam" id="PF07522"/>
    </source>
</evidence>
<keyword evidence="3" id="KW-0227">DNA damage</keyword>
<name>A0A4T0R4Z7_9BASI</name>